<feature type="transmembrane region" description="Helical" evidence="16">
    <location>
        <begin position="777"/>
        <end position="794"/>
    </location>
</feature>
<sequence>MSGDKAISLEEIKNETVDLEKIPIEEVFEQLKCTREGLTAEEGANRLQIFGPNKLEEKKESKILKFLGFMWNPLSWVMEAAAIMAIALANGDGKPPDWQDFVGIVCLLVINSTISFIEENNAGNAAAALMAGLAPKTKVLRNGKWSEQEAAILVPGDIISIKLGDIIPADARLLEGDPLKVDQSALTGESLPVSKNPGDEVFSGSTCKQGEIEAVVIATGVHTFFGKAAHLVDSTNQVGHFQKVLTAIGNFCICSIAVGMLVEIIVMYPIQHRKYRDGIDNLLVLLIGGIPIAMPTVLSVTMAIGSHRLSQQGAITKRMTAIEEMAGMDVLCSDKTGTLTLNKLSVDKNLIEVFVKDADKEHVVLLAARASRIENQDAIDAAIVGMLADPKEARAGIREVHFFPFNPVDKRTALTYIDSNGNWHRASKGAPEQILVLCNAKEDLKKKVHSIIDKFADRGLRSLAVARQQVPEKTKESAGTPWQFVGLLPLFDPPRHDSAETIRRALHLGVNVKMITGDQLAIAKETGRRLGMGTNMYPSASLLGQDKDASIAALPVEELIEKADGFAGVFPEHKYEIVKKLQARKHICGMTGDGVNDAPALKKADIGIAVADATDAARSASDIVLTEPGLSVIISAVLTSRAIFQRMKNYTIYAVSITIRIVFGFMLIALIWKFDFSPFMVLIIAILNDGTIMTISKDRVKPSPLPDSWKLKEIFATGIVLGGYLALMTVIFFWAMHDNNFFTFIFYFGLVSNSSYPRIQDKFGVRSLRGREHEMMAALYLQVSIVSQALIFVTRSRSWSFVERPGLLLVTAFMIAQLVATLIAVYANWGFARIKGIGWGWAGVIWLYSIVFYIPLDLMKFAIRYILSGKAWLNLLENKTAFTTKKDYGKEEREAQWALAQRTLHGLQPPETTNLFNDKNSYRELSEIAEQAKRRAEVARLRELHTLKGHVESVVKLKGLDIDTIQQHYTV</sequence>
<dbReference type="SMART" id="SM00831">
    <property type="entry name" value="Cation_ATPase_N"/>
    <property type="match status" value="1"/>
</dbReference>
<dbReference type="Pfam" id="PF00702">
    <property type="entry name" value="Hydrolase"/>
    <property type="match status" value="1"/>
</dbReference>
<keyword evidence="9 16" id="KW-0067">ATP-binding</keyword>
<dbReference type="GO" id="GO:0120029">
    <property type="term" value="P:proton export across plasma membrane"/>
    <property type="evidence" value="ECO:0007669"/>
    <property type="project" value="UniProtKB-UniRule"/>
</dbReference>
<evidence type="ECO:0000256" key="4">
    <source>
        <dbReference type="ARBA" id="ARBA00022553"/>
    </source>
</evidence>
<proteinExistence type="inferred from homology"/>
<dbReference type="InterPro" id="IPR006534">
    <property type="entry name" value="P-type_ATPase_IIIA"/>
</dbReference>
<dbReference type="NCBIfam" id="TIGR01647">
    <property type="entry name" value="ATPase-IIIA_H"/>
    <property type="match status" value="1"/>
</dbReference>
<comment type="catalytic activity">
    <reaction evidence="15 16">
        <text>ATP + H2O + H(+)(in) = ADP + phosphate + 2 H(+)(out)</text>
        <dbReference type="Rhea" id="RHEA:20852"/>
        <dbReference type="ChEBI" id="CHEBI:15377"/>
        <dbReference type="ChEBI" id="CHEBI:15378"/>
        <dbReference type="ChEBI" id="CHEBI:30616"/>
        <dbReference type="ChEBI" id="CHEBI:43474"/>
        <dbReference type="ChEBI" id="CHEBI:456216"/>
        <dbReference type="EC" id="7.1.2.1"/>
    </reaction>
</comment>
<keyword evidence="14 16" id="KW-0472">Membrane</keyword>
<name>A0A6P5ZNU3_DURZI</name>
<dbReference type="InterPro" id="IPR044492">
    <property type="entry name" value="P_typ_ATPase_HD_dom"/>
</dbReference>
<evidence type="ECO:0000256" key="10">
    <source>
        <dbReference type="ARBA" id="ARBA00022842"/>
    </source>
</evidence>
<evidence type="ECO:0000256" key="9">
    <source>
        <dbReference type="ARBA" id="ARBA00022840"/>
    </source>
</evidence>
<evidence type="ECO:0000256" key="2">
    <source>
        <dbReference type="ARBA" id="ARBA00008804"/>
    </source>
</evidence>
<dbReference type="FunFam" id="1.20.1110.10:FF:000045">
    <property type="entry name" value="ATPase 4 plasma membrane-type"/>
    <property type="match status" value="1"/>
</dbReference>
<dbReference type="PANTHER" id="PTHR42861">
    <property type="entry name" value="CALCIUM-TRANSPORTING ATPASE"/>
    <property type="match status" value="1"/>
</dbReference>
<evidence type="ECO:0000256" key="3">
    <source>
        <dbReference type="ARBA" id="ARBA00022448"/>
    </source>
</evidence>
<dbReference type="GO" id="GO:0046872">
    <property type="term" value="F:metal ion binding"/>
    <property type="evidence" value="ECO:0007669"/>
    <property type="project" value="UniProtKB-KW"/>
</dbReference>
<feature type="transmembrane region" description="Helical" evidence="16">
    <location>
        <begin position="715"/>
        <end position="735"/>
    </location>
</feature>
<evidence type="ECO:0000256" key="1">
    <source>
        <dbReference type="ARBA" id="ARBA00004141"/>
    </source>
</evidence>
<dbReference type="RefSeq" id="XP_022754016.1">
    <property type="nucleotide sequence ID" value="XM_022898281.1"/>
</dbReference>
<keyword evidence="7 16" id="KW-0547">Nucleotide-binding</keyword>
<evidence type="ECO:0000256" key="15">
    <source>
        <dbReference type="ARBA" id="ARBA00048122"/>
    </source>
</evidence>
<dbReference type="SUPFAM" id="SSF81665">
    <property type="entry name" value="Calcium ATPase, transmembrane domain M"/>
    <property type="match status" value="1"/>
</dbReference>
<keyword evidence="3 16" id="KW-0813">Transport</keyword>
<evidence type="ECO:0000256" key="7">
    <source>
        <dbReference type="ARBA" id="ARBA00022741"/>
    </source>
</evidence>
<dbReference type="InterPro" id="IPR023299">
    <property type="entry name" value="ATPase_P-typ_cyto_dom_N"/>
</dbReference>
<dbReference type="InterPro" id="IPR023298">
    <property type="entry name" value="ATPase_P-typ_TM_dom_sf"/>
</dbReference>
<dbReference type="Pfam" id="PF00690">
    <property type="entry name" value="Cation_ATPase_N"/>
    <property type="match status" value="1"/>
</dbReference>
<dbReference type="InterPro" id="IPR018303">
    <property type="entry name" value="ATPase_P-typ_P_site"/>
</dbReference>
<dbReference type="GO" id="GO:0005886">
    <property type="term" value="C:plasma membrane"/>
    <property type="evidence" value="ECO:0007669"/>
    <property type="project" value="UniProtKB-SubCell"/>
</dbReference>
<dbReference type="AlphaFoldDB" id="A0A6P5ZNU3"/>
<feature type="transmembrane region" description="Helical" evidence="16">
    <location>
        <begin position="839"/>
        <end position="856"/>
    </location>
</feature>
<dbReference type="GeneID" id="111302361"/>
<feature type="transmembrane region" description="Helical" evidence="16">
    <location>
        <begin position="66"/>
        <end position="89"/>
    </location>
</feature>
<dbReference type="Gene3D" id="6.10.140.890">
    <property type="match status" value="1"/>
</dbReference>
<dbReference type="GO" id="GO:0008553">
    <property type="term" value="F:P-type proton-exporting transporter activity"/>
    <property type="evidence" value="ECO:0007669"/>
    <property type="project" value="UniProtKB-UniRule"/>
</dbReference>
<accession>A0A6P5ZNU3</accession>
<dbReference type="GO" id="GO:0016887">
    <property type="term" value="F:ATP hydrolysis activity"/>
    <property type="evidence" value="ECO:0007669"/>
    <property type="project" value="InterPro"/>
</dbReference>
<feature type="domain" description="Cation-transporting P-type ATPase N-terminal" evidence="17">
    <location>
        <begin position="18"/>
        <end position="90"/>
    </location>
</feature>
<dbReference type="InterPro" id="IPR004014">
    <property type="entry name" value="ATPase_P-typ_cation-transptr_N"/>
</dbReference>
<keyword evidence="5 16" id="KW-0812">Transmembrane</keyword>
<evidence type="ECO:0000256" key="6">
    <source>
        <dbReference type="ARBA" id="ARBA00022723"/>
    </source>
</evidence>
<feature type="transmembrane region" description="Helical" evidence="16">
    <location>
        <begin position="741"/>
        <end position="756"/>
    </location>
</feature>
<dbReference type="InterPro" id="IPR001757">
    <property type="entry name" value="P_typ_ATPase"/>
</dbReference>
<keyword evidence="13 16" id="KW-0406">Ion transport</keyword>
<keyword evidence="12 16" id="KW-1133">Transmembrane helix</keyword>
<dbReference type="SFLD" id="SFLDS00003">
    <property type="entry name" value="Haloacid_Dehalogenase"/>
    <property type="match status" value="1"/>
</dbReference>
<feature type="transmembrane region" description="Helical" evidence="16">
    <location>
        <begin position="101"/>
        <end position="117"/>
    </location>
</feature>
<dbReference type="PRINTS" id="PR00119">
    <property type="entry name" value="CATATPASE"/>
</dbReference>
<dbReference type="InterPro" id="IPR059000">
    <property type="entry name" value="ATPase_P-type_domA"/>
</dbReference>
<organism evidence="18 19">
    <name type="scientific">Durio zibethinus</name>
    <name type="common">Durian</name>
    <dbReference type="NCBI Taxonomy" id="66656"/>
    <lineage>
        <taxon>Eukaryota</taxon>
        <taxon>Viridiplantae</taxon>
        <taxon>Streptophyta</taxon>
        <taxon>Embryophyta</taxon>
        <taxon>Tracheophyta</taxon>
        <taxon>Spermatophyta</taxon>
        <taxon>Magnoliopsida</taxon>
        <taxon>eudicotyledons</taxon>
        <taxon>Gunneridae</taxon>
        <taxon>Pentapetalae</taxon>
        <taxon>rosids</taxon>
        <taxon>malvids</taxon>
        <taxon>Malvales</taxon>
        <taxon>Malvaceae</taxon>
        <taxon>Helicteroideae</taxon>
        <taxon>Durio</taxon>
    </lineage>
</organism>
<feature type="transmembrane region" description="Helical" evidence="16">
    <location>
        <begin position="244"/>
        <end position="270"/>
    </location>
</feature>
<dbReference type="InterPro" id="IPR036412">
    <property type="entry name" value="HAD-like_sf"/>
</dbReference>
<feature type="transmembrane region" description="Helical" evidence="16">
    <location>
        <begin position="282"/>
        <end position="304"/>
    </location>
</feature>
<evidence type="ECO:0000256" key="8">
    <source>
        <dbReference type="ARBA" id="ARBA00022781"/>
    </source>
</evidence>
<dbReference type="FunFam" id="3.40.1110.10:FF:000004">
    <property type="entry name" value="Plasma membrane ATPase"/>
    <property type="match status" value="1"/>
</dbReference>
<evidence type="ECO:0000313" key="18">
    <source>
        <dbReference type="Proteomes" id="UP000515121"/>
    </source>
</evidence>
<evidence type="ECO:0000256" key="16">
    <source>
        <dbReference type="RuleBase" id="RU362083"/>
    </source>
</evidence>
<keyword evidence="6" id="KW-0479">Metal-binding</keyword>
<dbReference type="PROSITE" id="PS00154">
    <property type="entry name" value="ATPASE_E1_E2"/>
    <property type="match status" value="1"/>
</dbReference>
<dbReference type="InterPro" id="IPR023214">
    <property type="entry name" value="HAD_sf"/>
</dbReference>
<feature type="transmembrane region" description="Helical" evidence="16">
    <location>
        <begin position="650"/>
        <end position="672"/>
    </location>
</feature>
<dbReference type="FunFam" id="3.40.50.1000:FF:000211">
    <property type="entry name" value="Plasma membrane ATPase"/>
    <property type="match status" value="1"/>
</dbReference>
<reference evidence="19" key="1">
    <citation type="submission" date="2025-08" db="UniProtKB">
        <authorList>
            <consortium name="RefSeq"/>
        </authorList>
    </citation>
    <scope>IDENTIFICATION</scope>
    <source>
        <tissue evidence="19">Fruit stalk</tissue>
    </source>
</reference>
<dbReference type="KEGG" id="dzi:111302361"/>
<keyword evidence="4" id="KW-0597">Phosphoprotein</keyword>
<dbReference type="EC" id="7.1.2.1" evidence="16"/>
<dbReference type="Gene3D" id="3.40.50.1000">
    <property type="entry name" value="HAD superfamily/HAD-like"/>
    <property type="match status" value="1"/>
</dbReference>
<dbReference type="Gene3D" id="2.70.150.10">
    <property type="entry name" value="Calcium-transporting ATPase, cytoplasmic transduction domain A"/>
    <property type="match status" value="1"/>
</dbReference>
<dbReference type="CDD" id="cd02076">
    <property type="entry name" value="P-type_ATPase_H"/>
    <property type="match status" value="1"/>
</dbReference>
<dbReference type="InterPro" id="IPR008250">
    <property type="entry name" value="ATPase_P-typ_transduc_dom_A_sf"/>
</dbReference>
<evidence type="ECO:0000256" key="13">
    <source>
        <dbReference type="ARBA" id="ARBA00023065"/>
    </source>
</evidence>
<comment type="similarity">
    <text evidence="2 16">Belongs to the cation transport ATPase (P-type) (TC 3.A.3) family. Type IIIA subfamily.</text>
</comment>
<dbReference type="Gene3D" id="3.40.1110.10">
    <property type="entry name" value="Calcium-transporting ATPase, cytoplasmic domain N"/>
    <property type="match status" value="1"/>
</dbReference>
<dbReference type="Pfam" id="PF00122">
    <property type="entry name" value="E1-E2_ATPase"/>
    <property type="match status" value="1"/>
</dbReference>
<dbReference type="PRINTS" id="PR00120">
    <property type="entry name" value="HATPASE"/>
</dbReference>
<protein>
    <recommendedName>
        <fullName evidence="16">Plasma membrane ATPase</fullName>
        <ecNumber evidence="16">7.1.2.1</ecNumber>
    </recommendedName>
</protein>
<dbReference type="SFLD" id="SFLDF00027">
    <property type="entry name" value="p-type_atpase"/>
    <property type="match status" value="1"/>
</dbReference>
<keyword evidence="11 16" id="KW-1278">Translocase</keyword>
<evidence type="ECO:0000259" key="17">
    <source>
        <dbReference type="SMART" id="SM00831"/>
    </source>
</evidence>
<gene>
    <name evidence="19" type="primary">LOC111302361</name>
</gene>
<dbReference type="GO" id="GO:0005524">
    <property type="term" value="F:ATP binding"/>
    <property type="evidence" value="ECO:0007669"/>
    <property type="project" value="UniProtKB-UniRule"/>
</dbReference>
<evidence type="ECO:0000256" key="14">
    <source>
        <dbReference type="ARBA" id="ARBA00023136"/>
    </source>
</evidence>
<keyword evidence="8 16" id="KW-0375">Hydrogen ion transport</keyword>
<dbReference type="OrthoDB" id="116380at2759"/>
<feature type="transmembrane region" description="Helical" evidence="16">
    <location>
        <begin position="806"/>
        <end position="827"/>
    </location>
</feature>
<keyword evidence="18" id="KW-1185">Reference proteome</keyword>
<evidence type="ECO:0000256" key="11">
    <source>
        <dbReference type="ARBA" id="ARBA00022967"/>
    </source>
</evidence>
<dbReference type="SUPFAM" id="SSF56784">
    <property type="entry name" value="HAD-like"/>
    <property type="match status" value="1"/>
</dbReference>
<dbReference type="FunFam" id="2.70.150.10:FF:000004">
    <property type="entry name" value="Plasma membrane ATPase"/>
    <property type="match status" value="1"/>
</dbReference>
<dbReference type="Gene3D" id="1.20.1110.10">
    <property type="entry name" value="Calcium-transporting ATPase, transmembrane domain"/>
    <property type="match status" value="1"/>
</dbReference>
<dbReference type="SUPFAM" id="SSF81653">
    <property type="entry name" value="Calcium ATPase, transduction domain A"/>
    <property type="match status" value="1"/>
</dbReference>
<dbReference type="Proteomes" id="UP000515121">
    <property type="component" value="Unplaced"/>
</dbReference>
<comment type="subcellular location">
    <subcellularLocation>
        <location evidence="16">Cell membrane</location>
        <topology evidence="16">Multi-pass membrane protein</topology>
    </subcellularLocation>
    <subcellularLocation>
        <location evidence="1">Membrane</location>
        <topology evidence="1">Multi-pass membrane protein</topology>
    </subcellularLocation>
</comment>
<keyword evidence="10 16" id="KW-0460">Magnesium</keyword>
<evidence type="ECO:0000256" key="12">
    <source>
        <dbReference type="ARBA" id="ARBA00022989"/>
    </source>
</evidence>
<evidence type="ECO:0000313" key="19">
    <source>
        <dbReference type="RefSeq" id="XP_022754016.1"/>
    </source>
</evidence>
<evidence type="ECO:0000256" key="5">
    <source>
        <dbReference type="ARBA" id="ARBA00022692"/>
    </source>
</evidence>
<dbReference type="SFLD" id="SFLDG00002">
    <property type="entry name" value="C1.7:_P-type_atpase_like"/>
    <property type="match status" value="1"/>
</dbReference>
<dbReference type="NCBIfam" id="TIGR01494">
    <property type="entry name" value="ATPase_P-type"/>
    <property type="match status" value="2"/>
</dbReference>